<dbReference type="InterPro" id="IPR011013">
    <property type="entry name" value="Gal_mutarotase_sf_dom"/>
</dbReference>
<dbReference type="EMBL" id="CAMTCP010000290">
    <property type="protein sequence ID" value="CAI3693036.1"/>
    <property type="molecule type" value="Genomic_DNA"/>
</dbReference>
<gene>
    <name evidence="1" type="ORF">CNEO2_880014</name>
</gene>
<proteinExistence type="predicted"/>
<dbReference type="Gene3D" id="2.70.98.10">
    <property type="match status" value="1"/>
</dbReference>
<dbReference type="SUPFAM" id="SSF74650">
    <property type="entry name" value="Galactose mutarotase-like"/>
    <property type="match status" value="1"/>
</dbReference>
<evidence type="ECO:0000313" key="1">
    <source>
        <dbReference type="EMBL" id="CAI3693036.1"/>
    </source>
</evidence>
<name>A0AAD1YNQ7_9CLOT</name>
<dbReference type="GO" id="GO:0016853">
    <property type="term" value="F:isomerase activity"/>
    <property type="evidence" value="ECO:0007669"/>
    <property type="project" value="InterPro"/>
</dbReference>
<dbReference type="RefSeq" id="WP_230141391.1">
    <property type="nucleotide sequence ID" value="NZ_CAKJVF010000165.1"/>
</dbReference>
<dbReference type="GO" id="GO:0005975">
    <property type="term" value="P:carbohydrate metabolic process"/>
    <property type="evidence" value="ECO:0007669"/>
    <property type="project" value="InterPro"/>
</dbReference>
<dbReference type="CDD" id="cd09024">
    <property type="entry name" value="Aldose_epim_lacX"/>
    <property type="match status" value="1"/>
</dbReference>
<comment type="caution">
    <text evidence="1">The sequence shown here is derived from an EMBL/GenBank/DDBJ whole genome shotgun (WGS) entry which is preliminary data.</text>
</comment>
<dbReference type="InterPro" id="IPR037481">
    <property type="entry name" value="LacX"/>
</dbReference>
<organism evidence="1 2">
    <name type="scientific">Clostridium neonatale</name>
    <dbReference type="NCBI Taxonomy" id="137838"/>
    <lineage>
        <taxon>Bacteria</taxon>
        <taxon>Bacillati</taxon>
        <taxon>Bacillota</taxon>
        <taxon>Clostridia</taxon>
        <taxon>Eubacteriales</taxon>
        <taxon>Clostridiaceae</taxon>
        <taxon>Clostridium</taxon>
    </lineage>
</organism>
<dbReference type="AlphaFoldDB" id="A0AAD1YNQ7"/>
<dbReference type="InterPro" id="IPR014718">
    <property type="entry name" value="GH-type_carb-bd"/>
</dbReference>
<dbReference type="GO" id="GO:0030246">
    <property type="term" value="F:carbohydrate binding"/>
    <property type="evidence" value="ECO:0007669"/>
    <property type="project" value="InterPro"/>
</dbReference>
<reference evidence="1" key="1">
    <citation type="submission" date="2022-10" db="EMBL/GenBank/DDBJ databases">
        <authorList>
            <person name="Aires J."/>
            <person name="Mesa V."/>
        </authorList>
    </citation>
    <scope>NUCLEOTIDE SEQUENCE</scope>
    <source>
        <strain evidence="1">Clostridium neonatale JD116</strain>
    </source>
</reference>
<sequence length="294" mass="34922">MSSIYRISNNYLYVEIDTLGAEMKKIKNVKNNKEYLWNGDKRYWGRHSPILFPFIGRVYNGKYRINKKEFHMIPHGFARDMEFSLIEQKENEIWFELKSDEKTFSVYPYEFLLKAGYRLENNNLIVMWNIENLSDVEMQFSIGGHPAFYLPKVKEDEKKRYFIQFDTKDCIKSTQITTLGLASNRIIEYPLTEHKLKIDDRLFDQDALVLEDYQVSEVTIIDPDGNPYISVNVNCPVLGLWAPKGKNVPFVCIEPWYGRCDEEYYTGELKDRKWENTINSHEIWKDGYSVKFFI</sequence>
<dbReference type="InterPro" id="IPR008183">
    <property type="entry name" value="Aldose_1/G6P_1-epimerase"/>
</dbReference>
<dbReference type="Proteomes" id="UP001189143">
    <property type="component" value="Unassembled WGS sequence"/>
</dbReference>
<protein>
    <submittedName>
        <fullName evidence="1">Aldose 1-epimerase</fullName>
    </submittedName>
</protein>
<dbReference type="Pfam" id="PF01263">
    <property type="entry name" value="Aldose_epim"/>
    <property type="match status" value="1"/>
</dbReference>
<evidence type="ECO:0000313" key="2">
    <source>
        <dbReference type="Proteomes" id="UP001189143"/>
    </source>
</evidence>
<accession>A0AAD1YNQ7</accession>